<keyword evidence="1 4" id="KW-0963">Cytoplasm</keyword>
<evidence type="ECO:0000256" key="1">
    <source>
        <dbReference type="ARBA" id="ARBA00022490"/>
    </source>
</evidence>
<dbReference type="GO" id="GO:0048027">
    <property type="term" value="F:mRNA 5'-UTR binding"/>
    <property type="evidence" value="ECO:0007669"/>
    <property type="project" value="UniProtKB-UniRule"/>
</dbReference>
<dbReference type="GO" id="GO:0006109">
    <property type="term" value="P:regulation of carbohydrate metabolic process"/>
    <property type="evidence" value="ECO:0007669"/>
    <property type="project" value="InterPro"/>
</dbReference>
<dbReference type="InterPro" id="IPR003751">
    <property type="entry name" value="CsrA"/>
</dbReference>
<evidence type="ECO:0000313" key="6">
    <source>
        <dbReference type="EMBL" id="QDU41356.1"/>
    </source>
</evidence>
<keyword evidence="4" id="KW-0678">Repressor</keyword>
<name>A0A517ZFU9_9PLAN</name>
<dbReference type="SUPFAM" id="SSF117130">
    <property type="entry name" value="CsrA-like"/>
    <property type="match status" value="1"/>
</dbReference>
<dbReference type="Gene3D" id="2.60.40.4380">
    <property type="entry name" value="Translational regulator CsrA"/>
    <property type="match status" value="1"/>
</dbReference>
<dbReference type="GO" id="GO:1902208">
    <property type="term" value="P:regulation of bacterial-type flagellum assembly"/>
    <property type="evidence" value="ECO:0007669"/>
    <property type="project" value="UniProtKB-UniRule"/>
</dbReference>
<reference evidence="6 7" key="1">
    <citation type="submission" date="2019-02" db="EMBL/GenBank/DDBJ databases">
        <title>Deep-cultivation of Planctomycetes and their phenomic and genomic characterization uncovers novel biology.</title>
        <authorList>
            <person name="Wiegand S."/>
            <person name="Jogler M."/>
            <person name="Boedeker C."/>
            <person name="Pinto D."/>
            <person name="Vollmers J."/>
            <person name="Rivas-Marin E."/>
            <person name="Kohn T."/>
            <person name="Peeters S.H."/>
            <person name="Heuer A."/>
            <person name="Rast P."/>
            <person name="Oberbeckmann S."/>
            <person name="Bunk B."/>
            <person name="Jeske O."/>
            <person name="Meyerdierks A."/>
            <person name="Storesund J.E."/>
            <person name="Kallscheuer N."/>
            <person name="Luecker S."/>
            <person name="Lage O.M."/>
            <person name="Pohl T."/>
            <person name="Merkel B.J."/>
            <person name="Hornburger P."/>
            <person name="Mueller R.-W."/>
            <person name="Bruemmer F."/>
            <person name="Labrenz M."/>
            <person name="Spormann A.M."/>
            <person name="Op den Camp H."/>
            <person name="Overmann J."/>
            <person name="Amann R."/>
            <person name="Jetten M.S.M."/>
            <person name="Mascher T."/>
            <person name="Medema M.H."/>
            <person name="Devos D.P."/>
            <person name="Kaster A.-K."/>
            <person name="Ovreas L."/>
            <person name="Rohde M."/>
            <person name="Galperin M.Y."/>
            <person name="Jogler C."/>
        </authorList>
    </citation>
    <scope>NUCLEOTIDE SEQUENCE [LARGE SCALE GENOMIC DNA]</scope>
    <source>
        <strain evidence="6 7">Mal4</strain>
    </source>
</reference>
<evidence type="ECO:0000256" key="2">
    <source>
        <dbReference type="ARBA" id="ARBA00022845"/>
    </source>
</evidence>
<dbReference type="GO" id="GO:0005829">
    <property type="term" value="C:cytosol"/>
    <property type="evidence" value="ECO:0007669"/>
    <property type="project" value="TreeGrafter"/>
</dbReference>
<keyword evidence="3 4" id="KW-0694">RNA-binding</keyword>
<dbReference type="GO" id="GO:0045947">
    <property type="term" value="P:negative regulation of translational initiation"/>
    <property type="evidence" value="ECO:0007669"/>
    <property type="project" value="UniProtKB-UniRule"/>
</dbReference>
<protein>
    <recommendedName>
        <fullName evidence="4">Translational regulator CsrA</fullName>
    </recommendedName>
</protein>
<comment type="subcellular location">
    <subcellularLocation>
        <location evidence="4">Cytoplasm</location>
    </subcellularLocation>
</comment>
<organism evidence="6 7">
    <name type="scientific">Maioricimonas rarisocia</name>
    <dbReference type="NCBI Taxonomy" id="2528026"/>
    <lineage>
        <taxon>Bacteria</taxon>
        <taxon>Pseudomonadati</taxon>
        <taxon>Planctomycetota</taxon>
        <taxon>Planctomycetia</taxon>
        <taxon>Planctomycetales</taxon>
        <taxon>Planctomycetaceae</taxon>
        <taxon>Maioricimonas</taxon>
    </lineage>
</organism>
<dbReference type="EMBL" id="CP036275">
    <property type="protein sequence ID" value="QDU41356.1"/>
    <property type="molecule type" value="Genomic_DNA"/>
</dbReference>
<comment type="subunit">
    <text evidence="4">Homodimer; the beta-strands of each monomer intercalate to form a hydrophobic core, while the alpha-helices form wings that extend away from the core.</text>
</comment>
<dbReference type="RefSeq" id="WP_145372659.1">
    <property type="nucleotide sequence ID" value="NZ_CP036275.1"/>
</dbReference>
<dbReference type="PANTHER" id="PTHR34984:SF1">
    <property type="entry name" value="CARBON STORAGE REGULATOR"/>
    <property type="match status" value="1"/>
</dbReference>
<dbReference type="Proteomes" id="UP000320496">
    <property type="component" value="Chromosome"/>
</dbReference>
<keyword evidence="2 4" id="KW-0810">Translation regulation</keyword>
<dbReference type="AlphaFoldDB" id="A0A517ZFU9"/>
<feature type="region of interest" description="Disordered" evidence="5">
    <location>
        <begin position="49"/>
        <end position="72"/>
    </location>
</feature>
<evidence type="ECO:0000256" key="4">
    <source>
        <dbReference type="HAMAP-Rule" id="MF_00167"/>
    </source>
</evidence>
<evidence type="ECO:0000256" key="5">
    <source>
        <dbReference type="SAM" id="MobiDB-lite"/>
    </source>
</evidence>
<keyword evidence="7" id="KW-1185">Reference proteome</keyword>
<dbReference type="InterPro" id="IPR036107">
    <property type="entry name" value="CsrA_sf"/>
</dbReference>
<dbReference type="GO" id="GO:0006402">
    <property type="term" value="P:mRNA catabolic process"/>
    <property type="evidence" value="ECO:0007669"/>
    <property type="project" value="InterPro"/>
</dbReference>
<sequence length="72" mass="7718">MLVLSRKPGERILIGDNVAVTIVRIGPNTVRLGIDAPREMNIVREELCTTPPTVSGESGGNKQRPASVPSPR</sequence>
<dbReference type="OrthoDB" id="289081at2"/>
<dbReference type="KEGG" id="mri:Mal4_57220"/>
<comment type="similarity">
    <text evidence="4">Belongs to the CsrA/RsmA family.</text>
</comment>
<dbReference type="HAMAP" id="MF_00167">
    <property type="entry name" value="CsrA"/>
    <property type="match status" value="1"/>
</dbReference>
<evidence type="ECO:0000313" key="7">
    <source>
        <dbReference type="Proteomes" id="UP000320496"/>
    </source>
</evidence>
<comment type="function">
    <text evidence="4">A translational regulator that binds mRNA to regulate translation initiation and/or mRNA stability. Usually binds in the 5'-UTR at or near the Shine-Dalgarno sequence preventing ribosome-binding, thus repressing translation. Its main target seems to be the major flagellin gene, while its function is anatagonized by FliW.</text>
</comment>
<keyword evidence="4" id="KW-1005">Bacterial flagellum biogenesis</keyword>
<evidence type="ECO:0000256" key="3">
    <source>
        <dbReference type="ARBA" id="ARBA00022884"/>
    </source>
</evidence>
<dbReference type="Pfam" id="PF02599">
    <property type="entry name" value="CsrA"/>
    <property type="match status" value="1"/>
</dbReference>
<proteinExistence type="inferred from homology"/>
<dbReference type="PANTHER" id="PTHR34984">
    <property type="entry name" value="CARBON STORAGE REGULATOR"/>
    <property type="match status" value="1"/>
</dbReference>
<gene>
    <name evidence="6" type="primary">csrA_2</name>
    <name evidence="4" type="synonym">csrA</name>
    <name evidence="6" type="ORF">Mal4_57220</name>
</gene>
<dbReference type="GO" id="GO:0044781">
    <property type="term" value="P:bacterial-type flagellum organization"/>
    <property type="evidence" value="ECO:0007669"/>
    <property type="project" value="UniProtKB-KW"/>
</dbReference>
<accession>A0A517ZFU9</accession>